<dbReference type="Proteomes" id="UP000662973">
    <property type="component" value="Chromosome"/>
</dbReference>
<name>A0A897NAD3_9EURY</name>
<proteinExistence type="predicted"/>
<evidence type="ECO:0000313" key="2">
    <source>
        <dbReference type="Proteomes" id="UP000662973"/>
    </source>
</evidence>
<reference evidence="1 2" key="1">
    <citation type="submission" date="2020-11" db="EMBL/GenBank/DDBJ databases">
        <title>Carbohydrate-dependent, anaerobic sulfur respiration: A novel catabolism in halophilic archaea.</title>
        <authorList>
            <person name="Sorokin D.Y."/>
            <person name="Messina E."/>
            <person name="Smedile F."/>
            <person name="La Cono V."/>
            <person name="Hallsworth J.E."/>
            <person name="Yakimov M.M."/>
        </authorList>
    </citation>
    <scope>NUCLEOTIDE SEQUENCE [LARGE SCALE GENOMIC DNA]</scope>
    <source>
        <strain evidence="1 2">HSR12-2</strain>
    </source>
</reference>
<evidence type="ECO:0000313" key="1">
    <source>
        <dbReference type="EMBL" id="QSG09414.1"/>
    </source>
</evidence>
<dbReference type="KEGG" id="hds:HSR122_2029"/>
<organism evidence="1 2">
    <name type="scientific">Halapricum desulfuricans</name>
    <dbReference type="NCBI Taxonomy" id="2841257"/>
    <lineage>
        <taxon>Archaea</taxon>
        <taxon>Methanobacteriati</taxon>
        <taxon>Methanobacteriota</taxon>
        <taxon>Stenosarchaea group</taxon>
        <taxon>Halobacteria</taxon>
        <taxon>Halobacteriales</taxon>
        <taxon>Haloarculaceae</taxon>
        <taxon>Halapricum</taxon>
    </lineage>
</organism>
<dbReference type="AlphaFoldDB" id="A0A897NAD3"/>
<keyword evidence="2" id="KW-1185">Reference proteome</keyword>
<sequence length="47" mass="5241">MRVGAIHTGGYTFGKVSGTTACQIISKWYSHQYQREYPAGYPRNSAT</sequence>
<gene>
    <name evidence="1" type="ORF">HSR122_2029</name>
</gene>
<dbReference type="EMBL" id="CP064788">
    <property type="protein sequence ID" value="QSG09414.1"/>
    <property type="molecule type" value="Genomic_DNA"/>
</dbReference>
<protein>
    <submittedName>
        <fullName evidence="1">Uncharacterized protein</fullName>
    </submittedName>
</protein>
<accession>A0A897NAD3</accession>